<gene>
    <name evidence="3" type="ORF">I595_1472</name>
</gene>
<feature type="transmembrane region" description="Helical" evidence="2">
    <location>
        <begin position="328"/>
        <end position="351"/>
    </location>
</feature>
<feature type="transmembrane region" description="Helical" evidence="2">
    <location>
        <begin position="172"/>
        <end position="193"/>
    </location>
</feature>
<keyword evidence="2" id="KW-1133">Transmembrane helix</keyword>
<comment type="caution">
    <text evidence="3">The sequence shown here is derived from an EMBL/GenBank/DDBJ whole genome shotgun (WGS) entry which is preliminary data.</text>
</comment>
<feature type="transmembrane region" description="Helical" evidence="2">
    <location>
        <begin position="6"/>
        <end position="26"/>
    </location>
</feature>
<dbReference type="PANTHER" id="PTHR36838">
    <property type="entry name" value="AUXIN EFFLUX CARRIER FAMILY PROTEIN"/>
    <property type="match status" value="1"/>
</dbReference>
<sequence length="376" mass="41346">MMEIGFEKTLVFLVFILLGMVLKVKFKSPQEVNGIKKIILNLALPATIFIALLGIQIEISLLLLPLMALALNLFLFLVTPLLLPLVGVNKNTPTYRTARLLIPSLAPGLSCFPFVLEFLGEAYVAKAAMADLGNKVFVLIVLYLVAMHWYYARNQEKQTGGRAKLMSLLKTLVTEPVNIFIGLALLLLLLGFHMESLPFVLSNTLSKLSLMMTPLVLLFIGMAVKIKKHQFVQILSLLLLRAGFVFLITAVTVLISGLSVQNDVLLLLSFGLSACSFWPFAHLSLVDGWELEKKAKTFDSNYAVAILALSLPLSTILILAVLNSGSVLNSWTTILMVGLLLLLLGTFVPLLKFLSKKILKMGLSTNKMESATTERV</sequence>
<keyword evidence="4" id="KW-1185">Reference proteome</keyword>
<dbReference type="AlphaFoldDB" id="A0A0P7B1L4"/>
<feature type="transmembrane region" description="Helical" evidence="2">
    <location>
        <begin position="302"/>
        <end position="322"/>
    </location>
</feature>
<dbReference type="EMBL" id="LDJX01000002">
    <property type="protein sequence ID" value="KPM33045.1"/>
    <property type="molecule type" value="Genomic_DNA"/>
</dbReference>
<dbReference type="Proteomes" id="UP000050280">
    <property type="component" value="Unassembled WGS sequence"/>
</dbReference>
<keyword evidence="1" id="KW-0813">Transport</keyword>
<reference evidence="3 4" key="1">
    <citation type="submission" date="2015-09" db="EMBL/GenBank/DDBJ databases">
        <title>Genome sequence of the marine flavobacterium Croceitalea dokdonensis DOKDO 023 that contains proton- and sodium-pumping rhodopsins.</title>
        <authorList>
            <person name="Kwon S.-K."/>
            <person name="Lee H.K."/>
            <person name="Kwak M.-J."/>
            <person name="Kim J.F."/>
        </authorList>
    </citation>
    <scope>NUCLEOTIDE SEQUENCE [LARGE SCALE GENOMIC DNA]</scope>
    <source>
        <strain evidence="3 4">DOKDO 023</strain>
    </source>
</reference>
<feature type="transmembrane region" description="Helical" evidence="2">
    <location>
        <begin position="63"/>
        <end position="88"/>
    </location>
</feature>
<evidence type="ECO:0000313" key="3">
    <source>
        <dbReference type="EMBL" id="KPM33045.1"/>
    </source>
</evidence>
<feature type="transmembrane region" description="Helical" evidence="2">
    <location>
        <begin position="132"/>
        <end position="151"/>
    </location>
</feature>
<dbReference type="PANTHER" id="PTHR36838:SF3">
    <property type="entry name" value="TRANSPORTER AUXIN EFFLUX CARRIER EC FAMILY"/>
    <property type="match status" value="1"/>
</dbReference>
<dbReference type="STRING" id="1300341.I595_1472"/>
<keyword evidence="2" id="KW-0812">Transmembrane</keyword>
<feature type="transmembrane region" description="Helical" evidence="2">
    <location>
        <begin position="264"/>
        <end position="281"/>
    </location>
</feature>
<name>A0A0P7B1L4_9FLAO</name>
<feature type="transmembrane region" description="Helical" evidence="2">
    <location>
        <begin position="238"/>
        <end position="258"/>
    </location>
</feature>
<protein>
    <submittedName>
        <fullName evidence="3">Membrane protein</fullName>
    </submittedName>
</protein>
<dbReference type="PATRIC" id="fig|1300341.3.peg.1665"/>
<evidence type="ECO:0000256" key="2">
    <source>
        <dbReference type="SAM" id="Phobius"/>
    </source>
</evidence>
<proteinExistence type="predicted"/>
<keyword evidence="2" id="KW-0472">Membrane</keyword>
<evidence type="ECO:0000256" key="1">
    <source>
        <dbReference type="ARBA" id="ARBA00022448"/>
    </source>
</evidence>
<feature type="transmembrane region" description="Helical" evidence="2">
    <location>
        <begin position="205"/>
        <end position="226"/>
    </location>
</feature>
<feature type="transmembrane region" description="Helical" evidence="2">
    <location>
        <begin position="100"/>
        <end position="120"/>
    </location>
</feature>
<feature type="transmembrane region" description="Helical" evidence="2">
    <location>
        <begin position="38"/>
        <end position="57"/>
    </location>
</feature>
<accession>A0A0P7B1L4</accession>
<evidence type="ECO:0000313" key="4">
    <source>
        <dbReference type="Proteomes" id="UP000050280"/>
    </source>
</evidence>
<organism evidence="3 4">
    <name type="scientific">Croceitalea dokdonensis DOKDO 023</name>
    <dbReference type="NCBI Taxonomy" id="1300341"/>
    <lineage>
        <taxon>Bacteria</taxon>
        <taxon>Pseudomonadati</taxon>
        <taxon>Bacteroidota</taxon>
        <taxon>Flavobacteriia</taxon>
        <taxon>Flavobacteriales</taxon>
        <taxon>Flavobacteriaceae</taxon>
        <taxon>Croceitalea</taxon>
    </lineage>
</organism>